<gene>
    <name evidence="1" type="ORF">S7711_10955</name>
</gene>
<keyword evidence="2" id="KW-1185">Reference proteome</keyword>
<reference evidence="1 2" key="1">
    <citation type="journal article" date="2014" name="BMC Genomics">
        <title>Comparative genome sequencing reveals chemotype-specific gene clusters in the toxigenic black mold Stachybotrys.</title>
        <authorList>
            <person name="Semeiks J."/>
            <person name="Borek D."/>
            <person name="Otwinowski Z."/>
            <person name="Grishin N.V."/>
        </authorList>
    </citation>
    <scope>NUCLEOTIDE SEQUENCE [LARGE SCALE GENOMIC DNA]</scope>
    <source>
        <strain evidence="2">CBS 109288 / IBT 7711</strain>
    </source>
</reference>
<dbReference type="OrthoDB" id="3944545at2759"/>
<organism evidence="1 2">
    <name type="scientific">Stachybotrys chartarum (strain CBS 109288 / IBT 7711)</name>
    <name type="common">Toxic black mold</name>
    <name type="synonym">Stilbospora chartarum</name>
    <dbReference type="NCBI Taxonomy" id="1280523"/>
    <lineage>
        <taxon>Eukaryota</taxon>
        <taxon>Fungi</taxon>
        <taxon>Dikarya</taxon>
        <taxon>Ascomycota</taxon>
        <taxon>Pezizomycotina</taxon>
        <taxon>Sordariomycetes</taxon>
        <taxon>Hypocreomycetidae</taxon>
        <taxon>Hypocreales</taxon>
        <taxon>Stachybotryaceae</taxon>
        <taxon>Stachybotrys</taxon>
    </lineage>
</organism>
<evidence type="ECO:0000313" key="1">
    <source>
        <dbReference type="EMBL" id="KEY74725.1"/>
    </source>
</evidence>
<protein>
    <submittedName>
        <fullName evidence="1">Uncharacterized protein</fullName>
    </submittedName>
</protein>
<accession>A0A084BAZ6</accession>
<proteinExistence type="predicted"/>
<dbReference type="Proteomes" id="UP000028045">
    <property type="component" value="Unassembled WGS sequence"/>
</dbReference>
<dbReference type="EMBL" id="KL647495">
    <property type="protein sequence ID" value="KEY74725.1"/>
    <property type="molecule type" value="Genomic_DNA"/>
</dbReference>
<dbReference type="AlphaFoldDB" id="A0A084BAZ6"/>
<dbReference type="HOGENOM" id="CLU_1246070_0_0_1"/>
<name>A0A084BAZ6_STACB</name>
<sequence length="244" mass="28036">MNEQYNEAEVAAALGGMSVQATTPTPETFPQFGTRQGRLSQLTLGTFRLIWHLDGPIETAVYVIEDLADPLSPRHPYCISTPDGMVYHPIGETPLVEPRVSSITVKMTFLDEWEERWLLYHDHAEPGDGESVFGYDIGYGPELLVCCGERRPRFVPLEVTAMKKPYVTIHDYVMMMHPWLMSLLDGILWMETVWEGMKAPQGERRMLLLRDPADAKVVYEFDWQEENSRMFLPLRARSERDTLL</sequence>
<evidence type="ECO:0000313" key="2">
    <source>
        <dbReference type="Proteomes" id="UP000028045"/>
    </source>
</evidence>